<evidence type="ECO:0000259" key="5">
    <source>
        <dbReference type="PROSITE" id="PS01124"/>
    </source>
</evidence>
<dbReference type="PANTHER" id="PTHR46796:SF15">
    <property type="entry name" value="BLL1074 PROTEIN"/>
    <property type="match status" value="1"/>
</dbReference>
<evidence type="ECO:0000256" key="3">
    <source>
        <dbReference type="ARBA" id="ARBA00023163"/>
    </source>
</evidence>
<keyword evidence="3" id="KW-0804">Transcription</keyword>
<dbReference type="Gene3D" id="1.10.10.60">
    <property type="entry name" value="Homeodomain-like"/>
    <property type="match status" value="1"/>
</dbReference>
<evidence type="ECO:0000256" key="4">
    <source>
        <dbReference type="SAM" id="MobiDB-lite"/>
    </source>
</evidence>
<dbReference type="GO" id="GO:0043565">
    <property type="term" value="F:sequence-specific DNA binding"/>
    <property type="evidence" value="ECO:0007669"/>
    <property type="project" value="InterPro"/>
</dbReference>
<dbReference type="SMART" id="SM00342">
    <property type="entry name" value="HTH_ARAC"/>
    <property type="match status" value="1"/>
</dbReference>
<evidence type="ECO:0000313" key="7">
    <source>
        <dbReference type="Proteomes" id="UP000589036"/>
    </source>
</evidence>
<evidence type="ECO:0000256" key="2">
    <source>
        <dbReference type="ARBA" id="ARBA00023125"/>
    </source>
</evidence>
<dbReference type="EMBL" id="JACCCC010000001">
    <property type="protein sequence ID" value="NYE50333.1"/>
    <property type="molecule type" value="Genomic_DNA"/>
</dbReference>
<dbReference type="AlphaFoldDB" id="A0A852U639"/>
<dbReference type="InterPro" id="IPR050204">
    <property type="entry name" value="AraC_XylS_family_regulators"/>
</dbReference>
<dbReference type="Pfam" id="PF12833">
    <property type="entry name" value="HTH_18"/>
    <property type="match status" value="1"/>
</dbReference>
<name>A0A852U639_9ACTN</name>
<organism evidence="6 7">
    <name type="scientific">Spinactinospora alkalitolerans</name>
    <dbReference type="NCBI Taxonomy" id="687207"/>
    <lineage>
        <taxon>Bacteria</taxon>
        <taxon>Bacillati</taxon>
        <taxon>Actinomycetota</taxon>
        <taxon>Actinomycetes</taxon>
        <taxon>Streptosporangiales</taxon>
        <taxon>Nocardiopsidaceae</taxon>
        <taxon>Spinactinospora</taxon>
    </lineage>
</organism>
<proteinExistence type="predicted"/>
<dbReference type="InterPro" id="IPR046532">
    <property type="entry name" value="DUF6597"/>
</dbReference>
<dbReference type="PANTHER" id="PTHR46796">
    <property type="entry name" value="HTH-TYPE TRANSCRIPTIONAL ACTIVATOR RHAS-RELATED"/>
    <property type="match status" value="1"/>
</dbReference>
<dbReference type="PROSITE" id="PS01124">
    <property type="entry name" value="HTH_ARAC_FAMILY_2"/>
    <property type="match status" value="1"/>
</dbReference>
<feature type="domain" description="HTH araC/xylS-type" evidence="5">
    <location>
        <begin position="165"/>
        <end position="247"/>
    </location>
</feature>
<dbReference type="RefSeq" id="WP_179645832.1">
    <property type="nucleotide sequence ID" value="NZ_JACCCC010000001.1"/>
</dbReference>
<feature type="region of interest" description="Disordered" evidence="4">
    <location>
        <begin position="238"/>
        <end position="280"/>
    </location>
</feature>
<reference evidence="6 7" key="1">
    <citation type="submission" date="2020-07" db="EMBL/GenBank/DDBJ databases">
        <title>Sequencing the genomes of 1000 actinobacteria strains.</title>
        <authorList>
            <person name="Klenk H.-P."/>
        </authorList>
    </citation>
    <scope>NUCLEOTIDE SEQUENCE [LARGE SCALE GENOMIC DNA]</scope>
    <source>
        <strain evidence="6 7">CXB654</strain>
    </source>
</reference>
<comment type="caution">
    <text evidence="6">The sequence shown here is derived from an EMBL/GenBank/DDBJ whole genome shotgun (WGS) entry which is preliminary data.</text>
</comment>
<dbReference type="Pfam" id="PF20240">
    <property type="entry name" value="DUF6597"/>
    <property type="match status" value="1"/>
</dbReference>
<keyword evidence="7" id="KW-1185">Reference proteome</keyword>
<sequence>MYQERPSRVAGAVLWRGGAPEADTGTGTGGVRRVLPDGCMDLIWIGGGLLVAGPDTAAHTVTDAPGDAYTGLRFDPGLGPSVIGTPAAELRDLRVPLAELWPTEQVRILTERLAEAPAPGRVLESIAADLPRHSGLADPIAPAVLAHLRPPPGGTAPGSGRAGPRVRAAADAVGLSERQLHRRCLTAFGYGPKTLDRILRMNRALDMARAGTPLALAAAAAGYADQAHLTREVRSLTGVPPGSLVGQRAGSGGSPRPGAPEPVPSAPRSRRGPIRSQRLP</sequence>
<evidence type="ECO:0000256" key="1">
    <source>
        <dbReference type="ARBA" id="ARBA00023015"/>
    </source>
</evidence>
<dbReference type="GO" id="GO:0003700">
    <property type="term" value="F:DNA-binding transcription factor activity"/>
    <property type="evidence" value="ECO:0007669"/>
    <property type="project" value="InterPro"/>
</dbReference>
<dbReference type="Proteomes" id="UP000589036">
    <property type="component" value="Unassembled WGS sequence"/>
</dbReference>
<evidence type="ECO:0000313" key="6">
    <source>
        <dbReference type="EMBL" id="NYE50333.1"/>
    </source>
</evidence>
<keyword evidence="1" id="KW-0805">Transcription regulation</keyword>
<dbReference type="InterPro" id="IPR018060">
    <property type="entry name" value="HTH_AraC"/>
</dbReference>
<gene>
    <name evidence="6" type="ORF">HDA32_005453</name>
</gene>
<protein>
    <submittedName>
        <fullName evidence="6">AraC-like DNA-binding protein</fullName>
    </submittedName>
</protein>
<keyword evidence="2 6" id="KW-0238">DNA-binding</keyword>
<accession>A0A852U639</accession>